<sequence>MEFSIESVGYQIITCQLENPRTISE</sequence>
<dbReference type="Proteomes" id="UP000015106">
    <property type="component" value="Chromosome 6"/>
</dbReference>
<dbReference type="EnsemblPlants" id="TuG1812G0600003985.01.T01">
    <property type="protein sequence ID" value="TuG1812G0600003985.01.T01.cds449312"/>
    <property type="gene ID" value="TuG1812G0600003985.01"/>
</dbReference>
<evidence type="ECO:0000313" key="1">
    <source>
        <dbReference type="EnsemblPlants" id="TuG1812G0600003985.01.T01.cds449312"/>
    </source>
</evidence>
<evidence type="ECO:0000313" key="2">
    <source>
        <dbReference type="Proteomes" id="UP000015106"/>
    </source>
</evidence>
<name>A0A8R7QXS6_TRIUA</name>
<protein>
    <submittedName>
        <fullName evidence="1">Uncharacterized protein</fullName>
    </submittedName>
</protein>
<reference evidence="1" key="3">
    <citation type="submission" date="2022-06" db="UniProtKB">
        <authorList>
            <consortium name="EnsemblPlants"/>
        </authorList>
    </citation>
    <scope>IDENTIFICATION</scope>
</reference>
<proteinExistence type="predicted"/>
<dbReference type="AlphaFoldDB" id="A0A8R7QXS6"/>
<reference evidence="2" key="1">
    <citation type="journal article" date="2013" name="Nature">
        <title>Draft genome of the wheat A-genome progenitor Triticum urartu.</title>
        <authorList>
            <person name="Ling H.Q."/>
            <person name="Zhao S."/>
            <person name="Liu D."/>
            <person name="Wang J."/>
            <person name="Sun H."/>
            <person name="Zhang C."/>
            <person name="Fan H."/>
            <person name="Li D."/>
            <person name="Dong L."/>
            <person name="Tao Y."/>
            <person name="Gao C."/>
            <person name="Wu H."/>
            <person name="Li Y."/>
            <person name="Cui Y."/>
            <person name="Guo X."/>
            <person name="Zheng S."/>
            <person name="Wang B."/>
            <person name="Yu K."/>
            <person name="Liang Q."/>
            <person name="Yang W."/>
            <person name="Lou X."/>
            <person name="Chen J."/>
            <person name="Feng M."/>
            <person name="Jian J."/>
            <person name="Zhang X."/>
            <person name="Luo G."/>
            <person name="Jiang Y."/>
            <person name="Liu J."/>
            <person name="Wang Z."/>
            <person name="Sha Y."/>
            <person name="Zhang B."/>
            <person name="Wu H."/>
            <person name="Tang D."/>
            <person name="Shen Q."/>
            <person name="Xue P."/>
            <person name="Zou S."/>
            <person name="Wang X."/>
            <person name="Liu X."/>
            <person name="Wang F."/>
            <person name="Yang Y."/>
            <person name="An X."/>
            <person name="Dong Z."/>
            <person name="Zhang K."/>
            <person name="Zhang X."/>
            <person name="Luo M.C."/>
            <person name="Dvorak J."/>
            <person name="Tong Y."/>
            <person name="Wang J."/>
            <person name="Yang H."/>
            <person name="Li Z."/>
            <person name="Wang D."/>
            <person name="Zhang A."/>
            <person name="Wang J."/>
        </authorList>
    </citation>
    <scope>NUCLEOTIDE SEQUENCE</scope>
    <source>
        <strain evidence="2">cv. G1812</strain>
    </source>
</reference>
<keyword evidence="2" id="KW-1185">Reference proteome</keyword>
<accession>A0A8R7QXS6</accession>
<dbReference type="Gramene" id="TuG1812G0600003985.01.T01">
    <property type="protein sequence ID" value="TuG1812G0600003985.01.T01.cds449312"/>
    <property type="gene ID" value="TuG1812G0600003985.01"/>
</dbReference>
<organism evidence="1 2">
    <name type="scientific">Triticum urartu</name>
    <name type="common">Red wild einkorn</name>
    <name type="synonym">Crithodium urartu</name>
    <dbReference type="NCBI Taxonomy" id="4572"/>
    <lineage>
        <taxon>Eukaryota</taxon>
        <taxon>Viridiplantae</taxon>
        <taxon>Streptophyta</taxon>
        <taxon>Embryophyta</taxon>
        <taxon>Tracheophyta</taxon>
        <taxon>Spermatophyta</taxon>
        <taxon>Magnoliopsida</taxon>
        <taxon>Liliopsida</taxon>
        <taxon>Poales</taxon>
        <taxon>Poaceae</taxon>
        <taxon>BOP clade</taxon>
        <taxon>Pooideae</taxon>
        <taxon>Triticodae</taxon>
        <taxon>Triticeae</taxon>
        <taxon>Triticinae</taxon>
        <taxon>Triticum</taxon>
    </lineage>
</organism>
<reference evidence="1" key="2">
    <citation type="submission" date="2018-03" db="EMBL/GenBank/DDBJ databases">
        <title>The Triticum urartu genome reveals the dynamic nature of wheat genome evolution.</title>
        <authorList>
            <person name="Ling H."/>
            <person name="Ma B."/>
            <person name="Shi X."/>
            <person name="Liu H."/>
            <person name="Dong L."/>
            <person name="Sun H."/>
            <person name="Cao Y."/>
            <person name="Gao Q."/>
            <person name="Zheng S."/>
            <person name="Li Y."/>
            <person name="Yu Y."/>
            <person name="Du H."/>
            <person name="Qi M."/>
            <person name="Li Y."/>
            <person name="Yu H."/>
            <person name="Cui Y."/>
            <person name="Wang N."/>
            <person name="Chen C."/>
            <person name="Wu H."/>
            <person name="Zhao Y."/>
            <person name="Zhang J."/>
            <person name="Li Y."/>
            <person name="Zhou W."/>
            <person name="Zhang B."/>
            <person name="Hu W."/>
            <person name="Eijk M."/>
            <person name="Tang J."/>
            <person name="Witsenboer H."/>
            <person name="Zhao S."/>
            <person name="Li Z."/>
            <person name="Zhang A."/>
            <person name="Wang D."/>
            <person name="Liang C."/>
        </authorList>
    </citation>
    <scope>NUCLEOTIDE SEQUENCE [LARGE SCALE GENOMIC DNA]</scope>
    <source>
        <strain evidence="1">cv. G1812</strain>
    </source>
</reference>